<feature type="region of interest" description="Disordered" evidence="1">
    <location>
        <begin position="84"/>
        <end position="103"/>
    </location>
</feature>
<dbReference type="Proteomes" id="UP001642540">
    <property type="component" value="Unassembled WGS sequence"/>
</dbReference>
<sequence>MDRNSRFWLYILFLCVLEIKVSTDGQWIPFTGNSQSGGGGFSSSGGHLSGAFIDNARSPYGNLNQHGSHSYGLREPLSPSSGYSTDGAFMQTGSPGFSPSQNFRDPSQFSTGMTNYYEGGAGGDRNRFPQYGQGSSSSMSTKSKSVSGDYCLEPLLSCDTVNTVLYCIQGRCTCPNGWTLSPGNLPLNTVWHPGLRRCVSVVGAGCHIVASMPAPFSSPQFESSGMSTGINSKSSLASTSTSPTKEIASSILRGLMGIPPKGSGYVYCQPGVQCVSHPGYQEVGVCSGSKITLSLSFIIFMCLNYLLV</sequence>
<evidence type="ECO:0000256" key="2">
    <source>
        <dbReference type="SAM" id="SignalP"/>
    </source>
</evidence>
<gene>
    <name evidence="3" type="ORF">ODALV1_LOCUS29291</name>
</gene>
<keyword evidence="2" id="KW-0732">Signal</keyword>
<feature type="signal peptide" evidence="2">
    <location>
        <begin position="1"/>
        <end position="23"/>
    </location>
</feature>
<comment type="caution">
    <text evidence="3">The sequence shown here is derived from an EMBL/GenBank/DDBJ whole genome shotgun (WGS) entry which is preliminary data.</text>
</comment>
<name>A0ABP1S4C7_9HEXA</name>
<accession>A0ABP1S4C7</accession>
<evidence type="ECO:0000256" key="1">
    <source>
        <dbReference type="SAM" id="MobiDB-lite"/>
    </source>
</evidence>
<keyword evidence="4" id="KW-1185">Reference proteome</keyword>
<proteinExistence type="predicted"/>
<dbReference type="EMBL" id="CAXLJM020000151">
    <property type="protein sequence ID" value="CAL8143141.1"/>
    <property type="molecule type" value="Genomic_DNA"/>
</dbReference>
<evidence type="ECO:0000313" key="3">
    <source>
        <dbReference type="EMBL" id="CAL8143141.1"/>
    </source>
</evidence>
<protein>
    <submittedName>
        <fullName evidence="3">Uncharacterized protein</fullName>
    </submittedName>
</protein>
<feature type="chain" id="PRO_5047009577" evidence="2">
    <location>
        <begin position="24"/>
        <end position="308"/>
    </location>
</feature>
<feature type="compositionally biased region" description="Polar residues" evidence="1">
    <location>
        <begin position="91"/>
        <end position="103"/>
    </location>
</feature>
<organism evidence="3 4">
    <name type="scientific">Orchesella dallaii</name>
    <dbReference type="NCBI Taxonomy" id="48710"/>
    <lineage>
        <taxon>Eukaryota</taxon>
        <taxon>Metazoa</taxon>
        <taxon>Ecdysozoa</taxon>
        <taxon>Arthropoda</taxon>
        <taxon>Hexapoda</taxon>
        <taxon>Collembola</taxon>
        <taxon>Entomobryomorpha</taxon>
        <taxon>Entomobryoidea</taxon>
        <taxon>Orchesellidae</taxon>
        <taxon>Orchesellinae</taxon>
        <taxon>Orchesella</taxon>
    </lineage>
</organism>
<reference evidence="3 4" key="1">
    <citation type="submission" date="2024-08" db="EMBL/GenBank/DDBJ databases">
        <authorList>
            <person name="Cucini C."/>
            <person name="Frati F."/>
        </authorList>
    </citation>
    <scope>NUCLEOTIDE SEQUENCE [LARGE SCALE GENOMIC DNA]</scope>
</reference>
<evidence type="ECO:0000313" key="4">
    <source>
        <dbReference type="Proteomes" id="UP001642540"/>
    </source>
</evidence>